<dbReference type="AlphaFoldDB" id="A0A0F9LH59"/>
<comment type="caution">
    <text evidence="1">The sequence shown here is derived from an EMBL/GenBank/DDBJ whole genome shotgun (WGS) entry which is preliminary data.</text>
</comment>
<reference evidence="1" key="1">
    <citation type="journal article" date="2015" name="Nature">
        <title>Complex archaea that bridge the gap between prokaryotes and eukaryotes.</title>
        <authorList>
            <person name="Spang A."/>
            <person name="Saw J.H."/>
            <person name="Jorgensen S.L."/>
            <person name="Zaremba-Niedzwiedzka K."/>
            <person name="Martijn J."/>
            <person name="Lind A.E."/>
            <person name="van Eijk R."/>
            <person name="Schleper C."/>
            <person name="Guy L."/>
            <person name="Ettema T.J."/>
        </authorList>
    </citation>
    <scope>NUCLEOTIDE SEQUENCE</scope>
</reference>
<protein>
    <submittedName>
        <fullName evidence="1">Uncharacterized protein</fullName>
    </submittedName>
</protein>
<proteinExistence type="predicted"/>
<organism evidence="1">
    <name type="scientific">marine sediment metagenome</name>
    <dbReference type="NCBI Taxonomy" id="412755"/>
    <lineage>
        <taxon>unclassified sequences</taxon>
        <taxon>metagenomes</taxon>
        <taxon>ecological metagenomes</taxon>
    </lineage>
</organism>
<dbReference type="EMBL" id="LAZR01012435">
    <property type="protein sequence ID" value="KKM26855.1"/>
    <property type="molecule type" value="Genomic_DNA"/>
</dbReference>
<accession>A0A0F9LH59</accession>
<evidence type="ECO:0000313" key="1">
    <source>
        <dbReference type="EMBL" id="KKM26855.1"/>
    </source>
</evidence>
<name>A0A0F9LH59_9ZZZZ</name>
<sequence length="135" mass="16152">MKVLNKYRLELHWDTIEYNRDDVAVLKGAYFEGPVLQEAAQLNEEDSLIMDMTSQHMIFIPDYYQATLSWKGIDYKEGRIYFKEAYIKGKYVNSIETLKDTDWVLMDCKEHEMATHVFHLVYWAEVHNSEQEKKF</sequence>
<gene>
    <name evidence="1" type="ORF">LCGC14_1580540</name>
</gene>